<organism evidence="7 8">
    <name type="scientific">Acinetobacter baumannii</name>
    <dbReference type="NCBI Taxonomy" id="470"/>
    <lineage>
        <taxon>Bacteria</taxon>
        <taxon>Pseudomonadati</taxon>
        <taxon>Pseudomonadota</taxon>
        <taxon>Gammaproteobacteria</taxon>
        <taxon>Moraxellales</taxon>
        <taxon>Moraxellaceae</taxon>
        <taxon>Acinetobacter</taxon>
        <taxon>Acinetobacter calcoaceticus/baumannii complex</taxon>
    </lineage>
</organism>
<keyword evidence="2" id="KW-1003">Cell membrane</keyword>
<dbReference type="Proteomes" id="UP000280073">
    <property type="component" value="Unassembled WGS sequence"/>
</dbReference>
<evidence type="ECO:0000256" key="1">
    <source>
        <dbReference type="ARBA" id="ARBA00004533"/>
    </source>
</evidence>
<keyword evidence="3" id="KW-0997">Cell inner membrane</keyword>
<evidence type="ECO:0000256" key="6">
    <source>
        <dbReference type="ARBA" id="ARBA00023315"/>
    </source>
</evidence>
<keyword evidence="4 7" id="KW-0808">Transferase</keyword>
<dbReference type="Pfam" id="PF03279">
    <property type="entry name" value="Lip_A_acyltrans"/>
    <property type="match status" value="1"/>
</dbReference>
<sequence>KQVFVDMMLGIFETLNAWYKPYWFKNRVTIEGLEHITNAQAQGKGVLLLGTHSTLLDAGGYVCAQYFEPDVVYRPQNNPLLDMLIYRCRGTIYKAQIDHDDMRGLIRHLKEGDAIWYSPDQDFGLKQGVMAPFFGVPAATVTAHRRLLKISKAVAVPLYFYRHGDVQNPKYHILIEPAVDNMPSEDEVDDATRVNKIIENQLRIAPTQYMWFHRRFKTRPEGYEEIY</sequence>
<dbReference type="EMBL" id="RFDI01001112">
    <property type="protein sequence ID" value="RSR48914.1"/>
    <property type="molecule type" value="Genomic_DNA"/>
</dbReference>
<proteinExistence type="predicted"/>
<dbReference type="PANTHER" id="PTHR30606:SF9">
    <property type="entry name" value="LIPID A BIOSYNTHESIS LAUROYLTRANSFERASE"/>
    <property type="match status" value="1"/>
</dbReference>
<dbReference type="CDD" id="cd07984">
    <property type="entry name" value="LPLAT_LABLAT-like"/>
    <property type="match status" value="1"/>
</dbReference>
<evidence type="ECO:0000313" key="7">
    <source>
        <dbReference type="EMBL" id="RSR48914.1"/>
    </source>
</evidence>
<dbReference type="GO" id="GO:0016746">
    <property type="term" value="F:acyltransferase activity"/>
    <property type="evidence" value="ECO:0007669"/>
    <property type="project" value="UniProtKB-KW"/>
</dbReference>
<dbReference type="GO" id="GO:0009247">
    <property type="term" value="P:glycolipid biosynthetic process"/>
    <property type="evidence" value="ECO:0007669"/>
    <property type="project" value="UniProtKB-ARBA"/>
</dbReference>
<comment type="caution">
    <text evidence="7">The sequence shown here is derived from an EMBL/GenBank/DDBJ whole genome shotgun (WGS) entry which is preliminary data.</text>
</comment>
<accession>A0A429MLC0</accession>
<reference evidence="7 8" key="1">
    <citation type="submission" date="2018-10" db="EMBL/GenBank/DDBJ databases">
        <title>GWAS and RNA-Seq identify cryptic mechanisms of antimicrobial resistance in Acinetobacter baumannii.</title>
        <authorList>
            <person name="Sahl J.W."/>
        </authorList>
    </citation>
    <scope>NUCLEOTIDE SEQUENCE [LARGE SCALE GENOMIC DNA]</scope>
    <source>
        <strain evidence="7 8">TG28175</strain>
    </source>
</reference>
<keyword evidence="5" id="KW-0472">Membrane</keyword>
<name>A0A429MLC0_ACIBA</name>
<dbReference type="AlphaFoldDB" id="A0A429MLC0"/>
<evidence type="ECO:0000256" key="4">
    <source>
        <dbReference type="ARBA" id="ARBA00022679"/>
    </source>
</evidence>
<comment type="subcellular location">
    <subcellularLocation>
        <location evidence="1">Cell inner membrane</location>
    </subcellularLocation>
</comment>
<dbReference type="InterPro" id="IPR004960">
    <property type="entry name" value="LipA_acyltrans"/>
</dbReference>
<evidence type="ECO:0000313" key="8">
    <source>
        <dbReference type="Proteomes" id="UP000280073"/>
    </source>
</evidence>
<evidence type="ECO:0000256" key="2">
    <source>
        <dbReference type="ARBA" id="ARBA00022475"/>
    </source>
</evidence>
<protein>
    <submittedName>
        <fullName evidence="7">Lauroyl acyltransferase</fullName>
    </submittedName>
</protein>
<evidence type="ECO:0000256" key="3">
    <source>
        <dbReference type="ARBA" id="ARBA00022519"/>
    </source>
</evidence>
<gene>
    <name evidence="7" type="ORF">EA686_18050</name>
</gene>
<keyword evidence="6 7" id="KW-0012">Acyltransferase</keyword>
<dbReference type="GO" id="GO:0005886">
    <property type="term" value="C:plasma membrane"/>
    <property type="evidence" value="ECO:0007669"/>
    <property type="project" value="UniProtKB-SubCell"/>
</dbReference>
<evidence type="ECO:0000256" key="5">
    <source>
        <dbReference type="ARBA" id="ARBA00023136"/>
    </source>
</evidence>
<feature type="non-terminal residue" evidence="7">
    <location>
        <position position="1"/>
    </location>
</feature>
<dbReference type="PANTHER" id="PTHR30606">
    <property type="entry name" value="LIPID A BIOSYNTHESIS LAUROYL ACYLTRANSFERASE"/>
    <property type="match status" value="1"/>
</dbReference>